<dbReference type="EMBL" id="GFDF01004022">
    <property type="protein sequence ID" value="JAV10062.1"/>
    <property type="molecule type" value="Transcribed_RNA"/>
</dbReference>
<comment type="subunit">
    <text evidence="6">Monomer.</text>
</comment>
<comment type="cofactor">
    <cofactor evidence="25">
        <name>Mg(2+)</name>
        <dbReference type="ChEBI" id="CHEBI:18420"/>
    </cofactor>
    <text evidence="25">Binds 2 magnesium ions per subunit.</text>
</comment>
<comment type="similarity">
    <text evidence="5">Belongs to the ADP-ribosylglycohydrolase family.</text>
</comment>
<evidence type="ECO:0000256" key="18">
    <source>
        <dbReference type="ARBA" id="ARBA00042398"/>
    </source>
</evidence>
<evidence type="ECO:0000256" key="8">
    <source>
        <dbReference type="ARBA" id="ARBA00022454"/>
    </source>
</evidence>
<evidence type="ECO:0000256" key="11">
    <source>
        <dbReference type="ARBA" id="ARBA00022763"/>
    </source>
</evidence>
<dbReference type="GO" id="GO:0046872">
    <property type="term" value="F:metal ion binding"/>
    <property type="evidence" value="ECO:0007669"/>
    <property type="project" value="UniProtKB-KW"/>
</dbReference>
<dbReference type="SUPFAM" id="SSF101478">
    <property type="entry name" value="ADP-ribosylglycohydrolase"/>
    <property type="match status" value="1"/>
</dbReference>
<evidence type="ECO:0000256" key="7">
    <source>
        <dbReference type="ARBA" id="ARBA00012255"/>
    </source>
</evidence>
<keyword evidence="12 26" id="KW-0378">Hydrolase</keyword>
<feature type="binding site" evidence="25">
    <location>
        <position position="306"/>
    </location>
    <ligand>
        <name>Mg(2+)</name>
        <dbReference type="ChEBI" id="CHEBI:18420"/>
        <label>1</label>
    </ligand>
</feature>
<evidence type="ECO:0000256" key="10">
    <source>
        <dbReference type="ARBA" id="ARBA00022723"/>
    </source>
</evidence>
<dbReference type="Pfam" id="PF03747">
    <property type="entry name" value="ADP_ribosyl_GH"/>
    <property type="match status" value="1"/>
</dbReference>
<evidence type="ECO:0000256" key="5">
    <source>
        <dbReference type="ARBA" id="ARBA00010702"/>
    </source>
</evidence>
<dbReference type="FunFam" id="1.10.4080.10:FF:000001">
    <property type="entry name" value="ADP-ribose glycohydrolase ARH3"/>
    <property type="match status" value="1"/>
</dbReference>
<organism evidence="26">
    <name type="scientific">Nyssomyia neivai</name>
    <dbReference type="NCBI Taxonomy" id="330878"/>
    <lineage>
        <taxon>Eukaryota</taxon>
        <taxon>Metazoa</taxon>
        <taxon>Ecdysozoa</taxon>
        <taxon>Arthropoda</taxon>
        <taxon>Hexapoda</taxon>
        <taxon>Insecta</taxon>
        <taxon>Pterygota</taxon>
        <taxon>Neoptera</taxon>
        <taxon>Endopterygota</taxon>
        <taxon>Diptera</taxon>
        <taxon>Nematocera</taxon>
        <taxon>Psychodoidea</taxon>
        <taxon>Psychodidae</taxon>
        <taxon>Nyssomyia</taxon>
    </lineage>
</organism>
<evidence type="ECO:0000256" key="21">
    <source>
        <dbReference type="ARBA" id="ARBA00042850"/>
    </source>
</evidence>
<comment type="catalytic activity">
    <reaction evidence="24">
        <text>alpha-NAD(+) + H2O = ADP-D-ribose + nicotinamide + H(+)</text>
        <dbReference type="Rhea" id="RHEA:68792"/>
        <dbReference type="ChEBI" id="CHEBI:15377"/>
        <dbReference type="ChEBI" id="CHEBI:15378"/>
        <dbReference type="ChEBI" id="CHEBI:17154"/>
        <dbReference type="ChEBI" id="CHEBI:57967"/>
        <dbReference type="ChEBI" id="CHEBI:77017"/>
    </reaction>
</comment>
<evidence type="ECO:0000256" key="22">
    <source>
        <dbReference type="ARBA" id="ARBA00043187"/>
    </source>
</evidence>
<dbReference type="GO" id="GO:0005759">
    <property type="term" value="C:mitochondrial matrix"/>
    <property type="evidence" value="ECO:0007669"/>
    <property type="project" value="UniProtKB-SubCell"/>
</dbReference>
<dbReference type="InterPro" id="IPR036705">
    <property type="entry name" value="Ribosyl_crysJ1_sf"/>
</dbReference>
<dbReference type="PANTHER" id="PTHR16222:SF24">
    <property type="entry name" value="ADP-RIBOSYLHYDROLASE ARH3"/>
    <property type="match status" value="1"/>
</dbReference>
<dbReference type="Gene3D" id="1.10.4080.10">
    <property type="entry name" value="ADP-ribosylation/Crystallin J1"/>
    <property type="match status" value="1"/>
</dbReference>
<protein>
    <recommendedName>
        <fullName evidence="17">ADP-ribosylhydrolase ARH3</fullName>
        <ecNumber evidence="7">3.2.1.143</ecNumber>
    </recommendedName>
    <alternativeName>
        <fullName evidence="18">ADP-ribose glycohydrolase ARH3</fullName>
    </alternativeName>
    <alternativeName>
        <fullName evidence="19">ADP-ribosylhydrolase 3</fullName>
    </alternativeName>
    <alternativeName>
        <fullName evidence="22">O-acetyl-ADP-ribose deacetylase ARH3</fullName>
    </alternativeName>
    <alternativeName>
        <fullName evidence="23">Poly(ADP-ribose) glycohydrolase ARH3</fullName>
    </alternativeName>
    <alternativeName>
        <fullName evidence="21">[Protein ADP-ribosylarginine] hydrolase-like protein 2</fullName>
    </alternativeName>
    <alternativeName>
        <fullName evidence="20">[Protein ADP-ribosylserine] hydrolase</fullName>
    </alternativeName>
</protein>
<feature type="binding site" evidence="25">
    <location>
        <position position="67"/>
    </location>
    <ligand>
        <name>Mg(2+)</name>
        <dbReference type="ChEBI" id="CHEBI:18420"/>
        <label>1</label>
    </ligand>
</feature>
<keyword evidence="13 25" id="KW-0460">Magnesium</keyword>
<evidence type="ECO:0000256" key="3">
    <source>
        <dbReference type="ARBA" id="ARBA00004305"/>
    </source>
</evidence>
<proteinExistence type="inferred from homology"/>
<keyword evidence="14" id="KW-0496">Mitochondrion</keyword>
<dbReference type="InterPro" id="IPR005502">
    <property type="entry name" value="Ribosyl_crysJ1"/>
</dbReference>
<feature type="binding site" evidence="25">
    <location>
        <position position="68"/>
    </location>
    <ligand>
        <name>Mg(2+)</name>
        <dbReference type="ChEBI" id="CHEBI:18420"/>
        <label>1</label>
    </ligand>
</feature>
<keyword evidence="9" id="KW-0963">Cytoplasm</keyword>
<evidence type="ECO:0000256" key="14">
    <source>
        <dbReference type="ARBA" id="ARBA00023128"/>
    </source>
</evidence>
<dbReference type="EC" id="3.2.1.143" evidence="7"/>
<evidence type="ECO:0000256" key="16">
    <source>
        <dbReference type="ARBA" id="ARBA00023242"/>
    </source>
</evidence>
<dbReference type="GO" id="GO:0005634">
    <property type="term" value="C:nucleus"/>
    <property type="evidence" value="ECO:0007669"/>
    <property type="project" value="UniProtKB-SubCell"/>
</dbReference>
<evidence type="ECO:0000256" key="13">
    <source>
        <dbReference type="ARBA" id="ARBA00022842"/>
    </source>
</evidence>
<dbReference type="GO" id="GO:0004649">
    <property type="term" value="F:poly(ADP-ribose) glycohydrolase activity"/>
    <property type="evidence" value="ECO:0007669"/>
    <property type="project" value="UniProtKB-EC"/>
</dbReference>
<evidence type="ECO:0000256" key="2">
    <source>
        <dbReference type="ARBA" id="ARBA00004286"/>
    </source>
</evidence>
<evidence type="ECO:0000256" key="17">
    <source>
        <dbReference type="ARBA" id="ARBA00041057"/>
    </source>
</evidence>
<feature type="binding site" evidence="25">
    <location>
        <position position="307"/>
    </location>
    <ligand>
        <name>Mg(2+)</name>
        <dbReference type="ChEBI" id="CHEBI:18420"/>
        <label>1</label>
    </ligand>
</feature>
<keyword evidence="15" id="KW-0234">DNA repair</keyword>
<dbReference type="InterPro" id="IPR050792">
    <property type="entry name" value="ADP-ribosylglycohydrolase"/>
</dbReference>
<keyword evidence="16" id="KW-0539">Nucleus</keyword>
<dbReference type="GO" id="GO:0140290">
    <property type="term" value="P:peptidyl-serine ADP-deribosylation"/>
    <property type="evidence" value="ECO:0007669"/>
    <property type="project" value="UniProtKB-ARBA"/>
</dbReference>
<evidence type="ECO:0000256" key="6">
    <source>
        <dbReference type="ARBA" id="ARBA00011245"/>
    </source>
</evidence>
<reference evidence="26" key="1">
    <citation type="submission" date="2016-12" db="EMBL/GenBank/DDBJ databases">
        <title>An insight into the sialome and mialome of the sand fly, Nyssomyia neivai.</title>
        <authorList>
            <person name="Sebastian V."/>
            <person name="Goulart T.M."/>
            <person name="Oliveira W."/>
            <person name="Calvo E."/>
            <person name="Oliveira L.F."/>
            <person name="Pinto M.C."/>
            <person name="Rosselino A.M."/>
            <person name="Ribeiro J.M."/>
        </authorList>
    </citation>
    <scope>NUCLEOTIDE SEQUENCE</scope>
</reference>
<evidence type="ECO:0000256" key="20">
    <source>
        <dbReference type="ARBA" id="ARBA00042722"/>
    </source>
</evidence>
<evidence type="ECO:0000256" key="15">
    <source>
        <dbReference type="ARBA" id="ARBA00023204"/>
    </source>
</evidence>
<dbReference type="GO" id="GO:0005694">
    <property type="term" value="C:chromosome"/>
    <property type="evidence" value="ECO:0007669"/>
    <property type="project" value="UniProtKB-SubCell"/>
</dbReference>
<feature type="binding site" evidence="25">
    <location>
        <position position="69"/>
    </location>
    <ligand>
        <name>Mg(2+)</name>
        <dbReference type="ChEBI" id="CHEBI:18420"/>
        <label>1</label>
    </ligand>
</feature>
<evidence type="ECO:0000256" key="23">
    <source>
        <dbReference type="ARBA" id="ARBA00043193"/>
    </source>
</evidence>
<evidence type="ECO:0000256" key="25">
    <source>
        <dbReference type="PIRSR" id="PIRSR605502-1"/>
    </source>
</evidence>
<keyword evidence="8" id="KW-0158">Chromosome</keyword>
<comment type="subcellular location">
    <subcellularLocation>
        <location evidence="2">Chromosome</location>
    </subcellularLocation>
    <subcellularLocation>
        <location evidence="4">Cytoplasm</location>
    </subcellularLocation>
    <subcellularLocation>
        <location evidence="3">Mitochondrion matrix</location>
    </subcellularLocation>
    <subcellularLocation>
        <location evidence="1">Nucleus</location>
    </subcellularLocation>
</comment>
<evidence type="ECO:0000256" key="24">
    <source>
        <dbReference type="ARBA" id="ARBA00049015"/>
    </source>
</evidence>
<evidence type="ECO:0000256" key="9">
    <source>
        <dbReference type="ARBA" id="ARBA00022490"/>
    </source>
</evidence>
<evidence type="ECO:0000256" key="4">
    <source>
        <dbReference type="ARBA" id="ARBA00004496"/>
    </source>
</evidence>
<dbReference type="PANTHER" id="PTHR16222">
    <property type="entry name" value="ADP-RIBOSYLGLYCOHYDROLASE"/>
    <property type="match status" value="1"/>
</dbReference>
<evidence type="ECO:0000256" key="1">
    <source>
        <dbReference type="ARBA" id="ARBA00004123"/>
    </source>
</evidence>
<evidence type="ECO:0000256" key="19">
    <source>
        <dbReference type="ARBA" id="ARBA00042471"/>
    </source>
</evidence>
<sequence>MKLSARIMEQGLLTSKFRGTLQGALIGDCCGSPYEGEPMEDGTKIVLRKFLQKLSGPYFVAPFKPYTDDTAMTISVAEELIENKGVDQVRLARRFVQRYFQTPNRGYGGGAMELFAKLRSSRFENITQLARSQFGGRGSFGNGAAMRVSPVPLFCIGSETELVELVRKQAEITHSHKLGINGAILQALAIHQSLNLNPMKPIDTQQFVEDLMRKMKAVEKDEDDIETRNPEPYHDQLKEISSLLGKTEPTDEAVLNGLGHSVAALYSVPTAIYCFLRSLSEIESIHAENPFMRCLEYSISLGGDTDTIASMACAISGAYYGESIIPASLLKHCEASEEITGLADSLNKAIRE</sequence>
<keyword evidence="10 25" id="KW-0479">Metal-binding</keyword>
<evidence type="ECO:0000256" key="12">
    <source>
        <dbReference type="ARBA" id="ARBA00022801"/>
    </source>
</evidence>
<accession>A0A1L8DUD9</accession>
<name>A0A1L8DUD9_9DIPT</name>
<dbReference type="AlphaFoldDB" id="A0A1L8DUD9"/>
<keyword evidence="11" id="KW-0227">DNA damage</keyword>
<feature type="binding site" evidence="25">
    <location>
        <position position="304"/>
    </location>
    <ligand>
        <name>Mg(2+)</name>
        <dbReference type="ChEBI" id="CHEBI:18420"/>
        <label>2</label>
    </ligand>
</feature>
<evidence type="ECO:0000313" key="26">
    <source>
        <dbReference type="EMBL" id="JAV10062.1"/>
    </source>
</evidence>
<dbReference type="GO" id="GO:0006281">
    <property type="term" value="P:DNA repair"/>
    <property type="evidence" value="ECO:0007669"/>
    <property type="project" value="UniProtKB-KW"/>
</dbReference>